<evidence type="ECO:0000313" key="2">
    <source>
        <dbReference type="Proteomes" id="UP000244913"/>
    </source>
</evidence>
<evidence type="ECO:0000313" key="1">
    <source>
        <dbReference type="EMBL" id="PVM79432.1"/>
    </source>
</evidence>
<dbReference type="Gene3D" id="3.40.50.300">
    <property type="entry name" value="P-loop containing nucleotide triphosphate hydrolases"/>
    <property type="match status" value="1"/>
</dbReference>
<dbReference type="EMBL" id="QDKP01000043">
    <property type="protein sequence ID" value="PVM79432.1"/>
    <property type="molecule type" value="Genomic_DNA"/>
</dbReference>
<gene>
    <name evidence="1" type="ORF">DDF65_15160</name>
</gene>
<name>A0A2T9JB50_9CAUL</name>
<accession>A0A2T9JB50</accession>
<organism evidence="1 2">
    <name type="scientific">Caulobacter radicis</name>
    <dbReference type="NCBI Taxonomy" id="2172650"/>
    <lineage>
        <taxon>Bacteria</taxon>
        <taxon>Pseudomonadati</taxon>
        <taxon>Pseudomonadota</taxon>
        <taxon>Alphaproteobacteria</taxon>
        <taxon>Caulobacterales</taxon>
        <taxon>Caulobacteraceae</taxon>
        <taxon>Caulobacter</taxon>
    </lineage>
</organism>
<evidence type="ECO:0008006" key="3">
    <source>
        <dbReference type="Google" id="ProtNLM"/>
    </source>
</evidence>
<proteinExistence type="predicted"/>
<dbReference type="RefSeq" id="WP_116568496.1">
    <property type="nucleotide sequence ID" value="NZ_QDKP01000043.1"/>
</dbReference>
<dbReference type="InterPro" id="IPR027417">
    <property type="entry name" value="P-loop_NTPase"/>
</dbReference>
<dbReference type="Proteomes" id="UP000244913">
    <property type="component" value="Unassembled WGS sequence"/>
</dbReference>
<keyword evidence="2" id="KW-1185">Reference proteome</keyword>
<reference evidence="1 2" key="1">
    <citation type="submission" date="2018-04" db="EMBL/GenBank/DDBJ databases">
        <title>The genome sequence of Caulobacter sp. 736.</title>
        <authorList>
            <person name="Gao J."/>
            <person name="Sun J."/>
        </authorList>
    </citation>
    <scope>NUCLEOTIDE SEQUENCE [LARGE SCALE GENOMIC DNA]</scope>
    <source>
        <strain evidence="1 2">736</strain>
    </source>
</reference>
<protein>
    <recommendedName>
        <fullName evidence="3">Rad50/SbcC-type AAA domain-containing protein</fullName>
    </recommendedName>
</protein>
<dbReference type="AlphaFoldDB" id="A0A2T9JB50"/>
<comment type="caution">
    <text evidence="1">The sequence shown here is derived from an EMBL/GenBank/DDBJ whole genome shotgun (WGS) entry which is preliminary data.</text>
</comment>
<sequence>MFQLRRVVVRGPGQPDAGLSFHSGANILAGLSDTGKSYLVHCLDYIFGAKKMTKQFPEAQAYTQLYVQFANDEGEPLTLYRALTGGDLQAYKCAIDDVRGTGEVIVPQRYGKSLKKDVTSALFPFADLSEASLRKNVRGELQRLTLRHWMPTMLVDEVAVIDERSPVQGKPGYDTTINERAFAFMLSGRDDAEIVAAERNDVIAARLRAKLGVIDALIEPIQKRLDQPAGETEDSIDRVEAAIAQLSTVIEGSAQAHEDLQAEREVALAEQQRAEGQVIAIDELLNRYRLLESRYVSDLDRLDFIAEGAHYFGELQTVACPLCDQAMEGAHDHGAHGADVQRAARAEGAKIKALRRDLTGTIENVEARRAYQQDLERRARSAIRRIDGDVAALMSPTLRDADVRLTRLVERRVLLEAVRSDRDQLDSLKAMRQQIERDAAQPRSTAQTWEFLPSKPLDELCQEIEQVLADWSWPGKGRVTFNHEDYDIVVDGQPRQSHGKGVRGVLYSAFVIGLMNYCRKRGLPHPGLVVIDSPLTAYSKVKSAGPGAKGVPVDAGVEAKFWDSLKHIGPEVQVIIVENKRPPDDVAEALGAIWFAGESTHGQRFGFFPPLPPEAALDDQ</sequence>